<organism evidence="2 3">
    <name type="scientific">Paraconiothyrium brasiliense</name>
    <dbReference type="NCBI Taxonomy" id="300254"/>
    <lineage>
        <taxon>Eukaryota</taxon>
        <taxon>Fungi</taxon>
        <taxon>Dikarya</taxon>
        <taxon>Ascomycota</taxon>
        <taxon>Pezizomycotina</taxon>
        <taxon>Dothideomycetes</taxon>
        <taxon>Pleosporomycetidae</taxon>
        <taxon>Pleosporales</taxon>
        <taxon>Massarineae</taxon>
        <taxon>Didymosphaeriaceae</taxon>
        <taxon>Paraconiothyrium</taxon>
    </lineage>
</organism>
<evidence type="ECO:0000313" key="3">
    <source>
        <dbReference type="Proteomes" id="UP001521785"/>
    </source>
</evidence>
<gene>
    <name evidence="2" type="ORF">SLS60_003949</name>
</gene>
<protein>
    <recommendedName>
        <fullName evidence="1">F-box domain-containing protein</fullName>
    </recommendedName>
</protein>
<dbReference type="PROSITE" id="PS50181">
    <property type="entry name" value="FBOX"/>
    <property type="match status" value="1"/>
</dbReference>
<comment type="caution">
    <text evidence="2">The sequence shown here is derived from an EMBL/GenBank/DDBJ whole genome shotgun (WGS) entry which is preliminary data.</text>
</comment>
<reference evidence="2 3" key="1">
    <citation type="submission" date="2024-02" db="EMBL/GenBank/DDBJ databases">
        <title>De novo assembly and annotation of 12 fungi associated with fruit tree decline syndrome in Ontario, Canada.</title>
        <authorList>
            <person name="Sulman M."/>
            <person name="Ellouze W."/>
            <person name="Ilyukhin E."/>
        </authorList>
    </citation>
    <scope>NUCLEOTIDE SEQUENCE [LARGE SCALE GENOMIC DNA]</scope>
    <source>
        <strain evidence="2 3">M42-189</strain>
    </source>
</reference>
<dbReference type="Proteomes" id="UP001521785">
    <property type="component" value="Unassembled WGS sequence"/>
</dbReference>
<dbReference type="EMBL" id="JAKJXO020000004">
    <property type="protein sequence ID" value="KAL1606544.1"/>
    <property type="molecule type" value="Genomic_DNA"/>
</dbReference>
<feature type="domain" description="F-box" evidence="1">
    <location>
        <begin position="6"/>
        <end position="25"/>
    </location>
</feature>
<keyword evidence="3" id="KW-1185">Reference proteome</keyword>
<dbReference type="InterPro" id="IPR001810">
    <property type="entry name" value="F-box_dom"/>
</dbReference>
<evidence type="ECO:0000259" key="1">
    <source>
        <dbReference type="PROSITE" id="PS50181"/>
    </source>
</evidence>
<accession>A0ABR3RQ43</accession>
<sequence>MATLSSSSLLKLPDELLLEILNYIDHFAYPWRTNSLYGLTLAGRRLHALAKPYLYSNFSFYAGVPYLFLRTISLNPDLASQVKVICWDYDTSAAELFVYKPGVLAVKQGFQLDDACDKLEDRAAHGNLVARHLVDGLKLGRLYLGDLRALEVLLMFTPNVEHLEVAETYRWDDHHYWFTPILCIPNDFSQLVSATLQGPMRSENVVGLMLLPSMRRLELTQVIEMRQEQDRTLQWQDPSADKLFSKGFFNQRSSNLEHLHLLDSYTQLHDIMQIVRTTRNLKSFVYEHIVNELSQQHLDMPYDNLTQLLESQQDTLISISISAKHSRDPIPLPAPWEDKNVIFKTVQDFPNLTHLEVSYPCAQSRQWPYRAPKWEELPPNLEHLTVDYLGAHEYIEDSRRTAELEQDLEELAVRKRRGALPNLRSVAFENWHPYYGSFPRDVSIGNVLRNVGVQLISIPAKIGSTTHIMEDIGWVELQSEPEWVIIEIYRVDEE</sequence>
<evidence type="ECO:0000313" key="2">
    <source>
        <dbReference type="EMBL" id="KAL1606544.1"/>
    </source>
</evidence>
<proteinExistence type="predicted"/>
<name>A0ABR3RQ43_9PLEO</name>